<reference evidence="1" key="1">
    <citation type="submission" date="2021-10" db="EMBL/GenBank/DDBJ databases">
        <title>Streptomyces nigrumlapis sp.nov.,an antimicrobial producing actinobacterium isolated from Black Gobi rocks.</title>
        <authorList>
            <person name="Wen Y."/>
            <person name="Zhang W."/>
            <person name="Liu X.G."/>
        </authorList>
    </citation>
    <scope>NUCLEOTIDE SEQUENCE</scope>
    <source>
        <strain evidence="1">ST13-2-2</strain>
    </source>
</reference>
<proteinExistence type="predicted"/>
<keyword evidence="2" id="KW-1185">Reference proteome</keyword>
<evidence type="ECO:0000313" key="1">
    <source>
        <dbReference type="EMBL" id="UQA91660.1"/>
    </source>
</evidence>
<accession>A0ABY4M5M1</accession>
<name>A0ABY4M5M1_9ACTN</name>
<dbReference type="Proteomes" id="UP000830115">
    <property type="component" value="Chromosome"/>
</dbReference>
<gene>
    <name evidence="1" type="ORF">K9S39_07095</name>
</gene>
<protein>
    <submittedName>
        <fullName evidence="1">Uncharacterized protein</fullName>
    </submittedName>
</protein>
<dbReference type="EMBL" id="CP086322">
    <property type="protein sequence ID" value="UQA91660.1"/>
    <property type="molecule type" value="Genomic_DNA"/>
</dbReference>
<dbReference type="RefSeq" id="WP_248862468.1">
    <property type="nucleotide sequence ID" value="NZ_CP086322.1"/>
</dbReference>
<evidence type="ECO:0000313" key="2">
    <source>
        <dbReference type="Proteomes" id="UP000830115"/>
    </source>
</evidence>
<organism evidence="1 2">
    <name type="scientific">Streptomyces halobius</name>
    <dbReference type="NCBI Taxonomy" id="2879846"/>
    <lineage>
        <taxon>Bacteria</taxon>
        <taxon>Bacillati</taxon>
        <taxon>Actinomycetota</taxon>
        <taxon>Actinomycetes</taxon>
        <taxon>Kitasatosporales</taxon>
        <taxon>Streptomycetaceae</taxon>
        <taxon>Streptomyces</taxon>
    </lineage>
</organism>
<sequence length="122" mass="13942">MSSIPPEINREMRGHTFYPTEADSIPPLYAQDSKGKDAIAYVHYFGPALDAYVTEYDPKTGEAFGWVMLNNDLPNAELGYIDLPAYESYSYKAIWPFAERDLHFDPKPLRECIAEVERRFGA</sequence>